<feature type="non-terminal residue" evidence="5">
    <location>
        <position position="1"/>
    </location>
</feature>
<evidence type="ECO:0000313" key="5">
    <source>
        <dbReference type="EMBL" id="KIM97280.1"/>
    </source>
</evidence>
<keyword evidence="2 3" id="KW-0040">ANK repeat</keyword>
<name>A0A0C3GMD7_OIDMZ</name>
<feature type="non-terminal residue" evidence="5">
    <location>
        <position position="86"/>
    </location>
</feature>
<reference evidence="6" key="2">
    <citation type="submission" date="2015-01" db="EMBL/GenBank/DDBJ databases">
        <title>Evolutionary Origins and Diversification of the Mycorrhizal Mutualists.</title>
        <authorList>
            <consortium name="DOE Joint Genome Institute"/>
            <consortium name="Mycorrhizal Genomics Consortium"/>
            <person name="Kohler A."/>
            <person name="Kuo A."/>
            <person name="Nagy L.G."/>
            <person name="Floudas D."/>
            <person name="Copeland A."/>
            <person name="Barry K.W."/>
            <person name="Cichocki N."/>
            <person name="Veneault-Fourrey C."/>
            <person name="LaButti K."/>
            <person name="Lindquist E.A."/>
            <person name="Lipzen A."/>
            <person name="Lundell T."/>
            <person name="Morin E."/>
            <person name="Murat C."/>
            <person name="Riley R."/>
            <person name="Ohm R."/>
            <person name="Sun H."/>
            <person name="Tunlid A."/>
            <person name="Henrissat B."/>
            <person name="Grigoriev I.V."/>
            <person name="Hibbett D.S."/>
            <person name="Martin F."/>
        </authorList>
    </citation>
    <scope>NUCLEOTIDE SEQUENCE [LARGE SCALE GENOMIC DNA]</scope>
    <source>
        <strain evidence="6">Zn</strain>
    </source>
</reference>
<dbReference type="InterPro" id="IPR036770">
    <property type="entry name" value="Ankyrin_rpt-contain_sf"/>
</dbReference>
<keyword evidence="1" id="KW-0677">Repeat</keyword>
<dbReference type="PANTHER" id="PTHR24171:SF8">
    <property type="entry name" value="BRCA1-ASSOCIATED RING DOMAIN PROTEIN 1"/>
    <property type="match status" value="1"/>
</dbReference>
<evidence type="ECO:0000256" key="2">
    <source>
        <dbReference type="ARBA" id="ARBA00023043"/>
    </source>
</evidence>
<dbReference type="PANTHER" id="PTHR24171">
    <property type="entry name" value="ANKYRIN REPEAT DOMAIN-CONTAINING PROTEIN 39-RELATED"/>
    <property type="match status" value="1"/>
</dbReference>
<sequence>WIPVAQLRKASKNGDEETVRKMLDQGVDPDMRDRHCRTPLWWSASNGHASITDLLLKRDRPLLNEPDIDGRTPLHEAAEKGHKTIV</sequence>
<evidence type="ECO:0000256" key="4">
    <source>
        <dbReference type="SAM" id="MobiDB-lite"/>
    </source>
</evidence>
<dbReference type="InParanoid" id="A0A0C3GMD7"/>
<dbReference type="GO" id="GO:0004842">
    <property type="term" value="F:ubiquitin-protein transferase activity"/>
    <property type="evidence" value="ECO:0007669"/>
    <property type="project" value="TreeGrafter"/>
</dbReference>
<dbReference type="Gene3D" id="1.25.40.20">
    <property type="entry name" value="Ankyrin repeat-containing domain"/>
    <property type="match status" value="1"/>
</dbReference>
<evidence type="ECO:0000313" key="6">
    <source>
        <dbReference type="Proteomes" id="UP000054321"/>
    </source>
</evidence>
<organism evidence="5 6">
    <name type="scientific">Oidiodendron maius (strain Zn)</name>
    <dbReference type="NCBI Taxonomy" id="913774"/>
    <lineage>
        <taxon>Eukaryota</taxon>
        <taxon>Fungi</taxon>
        <taxon>Dikarya</taxon>
        <taxon>Ascomycota</taxon>
        <taxon>Pezizomycotina</taxon>
        <taxon>Leotiomycetes</taxon>
        <taxon>Leotiomycetes incertae sedis</taxon>
        <taxon>Myxotrichaceae</taxon>
        <taxon>Oidiodendron</taxon>
    </lineage>
</organism>
<dbReference type="SUPFAM" id="SSF48403">
    <property type="entry name" value="Ankyrin repeat"/>
    <property type="match status" value="1"/>
</dbReference>
<dbReference type="AlphaFoldDB" id="A0A0C3GMD7"/>
<dbReference type="PROSITE" id="PS50297">
    <property type="entry name" value="ANK_REP_REGION"/>
    <property type="match status" value="1"/>
</dbReference>
<dbReference type="OrthoDB" id="3562223at2759"/>
<dbReference type="GO" id="GO:0085020">
    <property type="term" value="P:protein K6-linked ubiquitination"/>
    <property type="evidence" value="ECO:0007669"/>
    <property type="project" value="TreeGrafter"/>
</dbReference>
<dbReference type="HOGENOM" id="CLU_000134_45_9_1"/>
<dbReference type="EMBL" id="KN832882">
    <property type="protein sequence ID" value="KIM97280.1"/>
    <property type="molecule type" value="Genomic_DNA"/>
</dbReference>
<dbReference type="STRING" id="913774.A0A0C3GMD7"/>
<feature type="repeat" description="ANK" evidence="3">
    <location>
        <begin position="69"/>
        <end position="86"/>
    </location>
</feature>
<keyword evidence="6" id="KW-1185">Reference proteome</keyword>
<accession>A0A0C3GMD7</accession>
<dbReference type="Pfam" id="PF12796">
    <property type="entry name" value="Ank_2"/>
    <property type="match status" value="1"/>
</dbReference>
<dbReference type="PROSITE" id="PS50088">
    <property type="entry name" value="ANK_REPEAT"/>
    <property type="match status" value="1"/>
</dbReference>
<proteinExistence type="predicted"/>
<evidence type="ECO:0000256" key="1">
    <source>
        <dbReference type="ARBA" id="ARBA00022737"/>
    </source>
</evidence>
<dbReference type="InterPro" id="IPR002110">
    <property type="entry name" value="Ankyrin_rpt"/>
</dbReference>
<gene>
    <name evidence="5" type="ORF">OIDMADRAFT_94999</name>
</gene>
<reference evidence="5 6" key="1">
    <citation type="submission" date="2014-04" db="EMBL/GenBank/DDBJ databases">
        <authorList>
            <consortium name="DOE Joint Genome Institute"/>
            <person name="Kuo A."/>
            <person name="Martino E."/>
            <person name="Perotto S."/>
            <person name="Kohler A."/>
            <person name="Nagy L.G."/>
            <person name="Floudas D."/>
            <person name="Copeland A."/>
            <person name="Barry K.W."/>
            <person name="Cichocki N."/>
            <person name="Veneault-Fourrey C."/>
            <person name="LaButti K."/>
            <person name="Lindquist E.A."/>
            <person name="Lipzen A."/>
            <person name="Lundell T."/>
            <person name="Morin E."/>
            <person name="Murat C."/>
            <person name="Sun H."/>
            <person name="Tunlid A."/>
            <person name="Henrissat B."/>
            <person name="Grigoriev I.V."/>
            <person name="Hibbett D.S."/>
            <person name="Martin F."/>
            <person name="Nordberg H.P."/>
            <person name="Cantor M.N."/>
            <person name="Hua S.X."/>
        </authorList>
    </citation>
    <scope>NUCLEOTIDE SEQUENCE [LARGE SCALE GENOMIC DNA]</scope>
    <source>
        <strain evidence="5 6">Zn</strain>
    </source>
</reference>
<protein>
    <submittedName>
        <fullName evidence="5">Uncharacterized protein</fullName>
    </submittedName>
</protein>
<feature type="region of interest" description="Disordered" evidence="4">
    <location>
        <begin position="65"/>
        <end position="86"/>
    </location>
</feature>
<evidence type="ECO:0000256" key="3">
    <source>
        <dbReference type="PROSITE-ProRule" id="PRU00023"/>
    </source>
</evidence>
<dbReference type="Proteomes" id="UP000054321">
    <property type="component" value="Unassembled WGS sequence"/>
</dbReference>